<dbReference type="NCBIfam" id="TIGR02227">
    <property type="entry name" value="sigpep_I_bact"/>
    <property type="match status" value="1"/>
</dbReference>
<dbReference type="EMBL" id="CP108090">
    <property type="protein sequence ID" value="WUQ12109.1"/>
    <property type="molecule type" value="Genomic_DNA"/>
</dbReference>
<sequence length="260" mass="27092">MGGTEAIRGGKDGRGGLGNVLSGIAVAIGFALFLGGFVWGAVVYRPYTVPTDSMMPTVRPGDRVMAERIDGADVRRGDVVIFTDSLWSDSPMVKRVVGIGGDVVKCCGAADEVTVNGVPLDEPYADTSKPETGLEMPPGQTAPSGTPFEVAVPEGNLFLLGDRRASSLDSRAHLQETGQGTVSRSAVSARVDALAWPEMKMLERPATYRALPGGISRPGPLRLQVVVVLAGAVLVAAGGAYGPVARVLARGRRREPAGVR</sequence>
<dbReference type="InterPro" id="IPR036286">
    <property type="entry name" value="LexA/Signal_pep-like_sf"/>
</dbReference>
<comment type="subcellular location">
    <subcellularLocation>
        <location evidence="1">Cell membrane</location>
        <topology evidence="1">Single-pass type II membrane protein</topology>
    </subcellularLocation>
    <subcellularLocation>
        <location evidence="3">Membrane</location>
        <topology evidence="3">Single-pass type II membrane protein</topology>
    </subcellularLocation>
</comment>
<comment type="similarity">
    <text evidence="2 3">Belongs to the peptidase S26 family.</text>
</comment>
<protein>
    <recommendedName>
        <fullName evidence="3">Signal peptidase I</fullName>
        <ecNumber evidence="3">3.4.21.89</ecNumber>
    </recommendedName>
</protein>
<dbReference type="Gene3D" id="2.10.109.10">
    <property type="entry name" value="Umud Fragment, subunit A"/>
    <property type="match status" value="1"/>
</dbReference>
<dbReference type="Pfam" id="PF10502">
    <property type="entry name" value="Peptidase_S26"/>
    <property type="match status" value="1"/>
</dbReference>
<comment type="caution">
    <text evidence="3">Lacks conserved residue(s) required for the propagation of feature annotation.</text>
</comment>
<comment type="catalytic activity">
    <reaction evidence="3">
        <text>Cleavage of hydrophobic, N-terminal signal or leader sequences from secreted and periplasmic proteins.</text>
        <dbReference type="EC" id="3.4.21.89"/>
    </reaction>
</comment>
<gene>
    <name evidence="6" type="primary">lepB</name>
    <name evidence="6" type="ORF">OG517_12015</name>
</gene>
<keyword evidence="3" id="KW-0645">Protease</keyword>
<dbReference type="SUPFAM" id="SSF51306">
    <property type="entry name" value="LexA/Signal peptidase"/>
    <property type="match status" value="1"/>
</dbReference>
<keyword evidence="7" id="KW-1185">Reference proteome</keyword>
<dbReference type="RefSeq" id="WP_328961471.1">
    <property type="nucleotide sequence ID" value="NZ_CP108090.1"/>
</dbReference>
<proteinExistence type="inferred from homology"/>
<evidence type="ECO:0000313" key="6">
    <source>
        <dbReference type="EMBL" id="WUQ12109.1"/>
    </source>
</evidence>
<dbReference type="PRINTS" id="PR00727">
    <property type="entry name" value="LEADERPTASE"/>
</dbReference>
<name>A0ABZ1T8A3_STRVG</name>
<feature type="transmembrane region" description="Helical" evidence="3">
    <location>
        <begin position="225"/>
        <end position="244"/>
    </location>
</feature>
<dbReference type="CDD" id="cd06530">
    <property type="entry name" value="S26_SPase_I"/>
    <property type="match status" value="1"/>
</dbReference>
<keyword evidence="3" id="KW-1133">Transmembrane helix</keyword>
<dbReference type="InterPro" id="IPR019533">
    <property type="entry name" value="Peptidase_S26"/>
</dbReference>
<dbReference type="GO" id="GO:0009003">
    <property type="term" value="F:signal peptidase activity"/>
    <property type="evidence" value="ECO:0007669"/>
    <property type="project" value="UniProtKB-EC"/>
</dbReference>
<evidence type="ECO:0000256" key="1">
    <source>
        <dbReference type="ARBA" id="ARBA00004401"/>
    </source>
</evidence>
<accession>A0ABZ1T8A3</accession>
<dbReference type="InterPro" id="IPR000223">
    <property type="entry name" value="Pept_S26A_signal_pept_1"/>
</dbReference>
<keyword evidence="3" id="KW-0812">Transmembrane</keyword>
<feature type="transmembrane region" description="Helical" evidence="3">
    <location>
        <begin position="20"/>
        <end position="44"/>
    </location>
</feature>
<organism evidence="6 7">
    <name type="scientific">Streptomyces virginiae</name>
    <name type="common">Streptomyces cinnamonensis</name>
    <dbReference type="NCBI Taxonomy" id="1961"/>
    <lineage>
        <taxon>Bacteria</taxon>
        <taxon>Bacillati</taxon>
        <taxon>Actinomycetota</taxon>
        <taxon>Actinomycetes</taxon>
        <taxon>Kitasatosporales</taxon>
        <taxon>Streptomycetaceae</taxon>
        <taxon>Streptomyces</taxon>
    </lineage>
</organism>
<dbReference type="Proteomes" id="UP001432039">
    <property type="component" value="Chromosome"/>
</dbReference>
<evidence type="ECO:0000256" key="2">
    <source>
        <dbReference type="ARBA" id="ARBA00009370"/>
    </source>
</evidence>
<reference evidence="6" key="1">
    <citation type="submission" date="2022-10" db="EMBL/GenBank/DDBJ databases">
        <title>The complete genomes of actinobacterial strains from the NBC collection.</title>
        <authorList>
            <person name="Joergensen T.S."/>
            <person name="Alvarez Arevalo M."/>
            <person name="Sterndorff E.B."/>
            <person name="Faurdal D."/>
            <person name="Vuksanovic O."/>
            <person name="Mourched A.-S."/>
            <person name="Charusanti P."/>
            <person name="Shaw S."/>
            <person name="Blin K."/>
            <person name="Weber T."/>
        </authorList>
    </citation>
    <scope>NUCLEOTIDE SEQUENCE</scope>
    <source>
        <strain evidence="6">NBC_00248</strain>
    </source>
</reference>
<keyword evidence="3 6" id="KW-0378">Hydrolase</keyword>
<feature type="domain" description="Peptidase S26" evidence="5">
    <location>
        <begin position="25"/>
        <end position="196"/>
    </location>
</feature>
<evidence type="ECO:0000256" key="4">
    <source>
        <dbReference type="SAM" id="MobiDB-lite"/>
    </source>
</evidence>
<dbReference type="PANTHER" id="PTHR43390">
    <property type="entry name" value="SIGNAL PEPTIDASE I"/>
    <property type="match status" value="1"/>
</dbReference>
<feature type="region of interest" description="Disordered" evidence="4">
    <location>
        <begin position="120"/>
        <end position="142"/>
    </location>
</feature>
<evidence type="ECO:0000313" key="7">
    <source>
        <dbReference type="Proteomes" id="UP001432039"/>
    </source>
</evidence>
<dbReference type="PANTHER" id="PTHR43390:SF1">
    <property type="entry name" value="CHLOROPLAST PROCESSING PEPTIDASE"/>
    <property type="match status" value="1"/>
</dbReference>
<dbReference type="EC" id="3.4.21.89" evidence="3"/>
<evidence type="ECO:0000259" key="5">
    <source>
        <dbReference type="Pfam" id="PF10502"/>
    </source>
</evidence>
<evidence type="ECO:0000256" key="3">
    <source>
        <dbReference type="RuleBase" id="RU362042"/>
    </source>
</evidence>
<keyword evidence="3" id="KW-0472">Membrane</keyword>